<protein>
    <submittedName>
        <fullName evidence="1">Uncharacterized protein</fullName>
    </submittedName>
</protein>
<accession>A0AAV0P4M3</accession>
<proteinExistence type="predicted"/>
<sequence>MMVAWGDVAKICMKHVNPTGDFISVSELLGSYSKSDDKEGYDQQSQEPTWNFGKIISRNSFSSTKRGNCSSYSIHKRQSKIREMLHKELTSLKVGPRMPSICGKSSILNTSGYR</sequence>
<evidence type="ECO:0000313" key="2">
    <source>
        <dbReference type="Proteomes" id="UP001154282"/>
    </source>
</evidence>
<organism evidence="1 2">
    <name type="scientific">Linum tenue</name>
    <dbReference type="NCBI Taxonomy" id="586396"/>
    <lineage>
        <taxon>Eukaryota</taxon>
        <taxon>Viridiplantae</taxon>
        <taxon>Streptophyta</taxon>
        <taxon>Embryophyta</taxon>
        <taxon>Tracheophyta</taxon>
        <taxon>Spermatophyta</taxon>
        <taxon>Magnoliopsida</taxon>
        <taxon>eudicotyledons</taxon>
        <taxon>Gunneridae</taxon>
        <taxon>Pentapetalae</taxon>
        <taxon>rosids</taxon>
        <taxon>fabids</taxon>
        <taxon>Malpighiales</taxon>
        <taxon>Linaceae</taxon>
        <taxon>Linum</taxon>
    </lineage>
</organism>
<reference evidence="1" key="1">
    <citation type="submission" date="2022-08" db="EMBL/GenBank/DDBJ databases">
        <authorList>
            <person name="Gutierrez-Valencia J."/>
        </authorList>
    </citation>
    <scope>NUCLEOTIDE SEQUENCE</scope>
</reference>
<dbReference type="Proteomes" id="UP001154282">
    <property type="component" value="Unassembled WGS sequence"/>
</dbReference>
<comment type="caution">
    <text evidence="1">The sequence shown here is derived from an EMBL/GenBank/DDBJ whole genome shotgun (WGS) entry which is preliminary data.</text>
</comment>
<dbReference type="EMBL" id="CAMGYJ010000008">
    <property type="protein sequence ID" value="CAI0465326.1"/>
    <property type="molecule type" value="Genomic_DNA"/>
</dbReference>
<dbReference type="AlphaFoldDB" id="A0AAV0P4M3"/>
<name>A0AAV0P4M3_9ROSI</name>
<evidence type="ECO:0000313" key="1">
    <source>
        <dbReference type="EMBL" id="CAI0465326.1"/>
    </source>
</evidence>
<keyword evidence="2" id="KW-1185">Reference proteome</keyword>
<gene>
    <name evidence="1" type="ORF">LITE_LOCUS36562</name>
</gene>